<evidence type="ECO:0000313" key="2">
    <source>
        <dbReference type="EMBL" id="KAA4104949.1"/>
    </source>
</evidence>
<dbReference type="Proteomes" id="UP000365824">
    <property type="component" value="Unassembled WGS sequence"/>
</dbReference>
<organism evidence="1 3">
    <name type="scientific">Bacteroides ovatus</name>
    <dbReference type="NCBI Taxonomy" id="28116"/>
    <lineage>
        <taxon>Bacteria</taxon>
        <taxon>Pseudomonadati</taxon>
        <taxon>Bacteroidota</taxon>
        <taxon>Bacteroidia</taxon>
        <taxon>Bacteroidales</taxon>
        <taxon>Bacteroidaceae</taxon>
        <taxon>Bacteroides</taxon>
    </lineage>
</organism>
<dbReference type="AlphaFoldDB" id="A0A139KQ96"/>
<reference evidence="3 4" key="1">
    <citation type="journal article" date="2019" name="Nat. Med.">
        <title>A library of human gut bacterial isolates paired with longitudinal multiomics data enables mechanistic microbiome research.</title>
        <authorList>
            <person name="Poyet M."/>
            <person name="Groussin M."/>
            <person name="Gibbons S.M."/>
            <person name="Avila-Pacheco J."/>
            <person name="Jiang X."/>
            <person name="Kearney S.M."/>
            <person name="Perrotta A.R."/>
            <person name="Berdy B."/>
            <person name="Zhao S."/>
            <person name="Lieberman T.D."/>
            <person name="Swanson P.K."/>
            <person name="Smith M."/>
            <person name="Roesemann S."/>
            <person name="Alexander J.E."/>
            <person name="Rich S.A."/>
            <person name="Livny J."/>
            <person name="Vlamakis H."/>
            <person name="Clish C."/>
            <person name="Bullock K."/>
            <person name="Deik A."/>
            <person name="Scott J."/>
            <person name="Pierce K.A."/>
            <person name="Xavier R.J."/>
            <person name="Alm E.J."/>
        </authorList>
    </citation>
    <scope>NUCLEOTIDE SEQUENCE [LARGE SCALE GENOMIC DNA]</scope>
    <source>
        <strain evidence="2 4">BIOML-A134</strain>
        <strain evidence="1 3">BIOML-A160</strain>
    </source>
</reference>
<accession>A0A139KQ96</accession>
<protein>
    <submittedName>
        <fullName evidence="1">Uncharacterized protein</fullName>
    </submittedName>
</protein>
<sequence>MTEKQKKEKKSMNGGFLSVNRLYYSNKLFCSIFKILLFNSGYESNQIENKMHNLVQEYAYHAPYYA</sequence>
<gene>
    <name evidence="2" type="ORF">F3D66_01665</name>
    <name evidence="1" type="ORF">F3F25_09150</name>
</gene>
<comment type="caution">
    <text evidence="1">The sequence shown here is derived from an EMBL/GenBank/DDBJ whole genome shotgun (WGS) entry which is preliminary data.</text>
</comment>
<evidence type="ECO:0000313" key="1">
    <source>
        <dbReference type="EMBL" id="KAA3929241.1"/>
    </source>
</evidence>
<dbReference type="Proteomes" id="UP000473905">
    <property type="component" value="Unassembled WGS sequence"/>
</dbReference>
<keyword evidence="4" id="KW-1185">Reference proteome</keyword>
<proteinExistence type="predicted"/>
<dbReference type="EMBL" id="VWKB01000001">
    <property type="protein sequence ID" value="KAA4104949.1"/>
    <property type="molecule type" value="Genomic_DNA"/>
</dbReference>
<dbReference type="STRING" id="28116.Bovatus_01848"/>
<evidence type="ECO:0000313" key="4">
    <source>
        <dbReference type="Proteomes" id="UP000473905"/>
    </source>
</evidence>
<dbReference type="EMBL" id="VWLB01000012">
    <property type="protein sequence ID" value="KAA3929241.1"/>
    <property type="molecule type" value="Genomic_DNA"/>
</dbReference>
<name>A0A139KQ96_BACOV</name>
<evidence type="ECO:0000313" key="3">
    <source>
        <dbReference type="Proteomes" id="UP000365824"/>
    </source>
</evidence>